<feature type="transmembrane region" description="Helical" evidence="1">
    <location>
        <begin position="55"/>
        <end position="85"/>
    </location>
</feature>
<evidence type="ECO:0000313" key="3">
    <source>
        <dbReference type="Proteomes" id="UP000223071"/>
    </source>
</evidence>
<keyword evidence="3" id="KW-1185">Reference proteome</keyword>
<dbReference type="EMBL" id="PDJQ01000001">
    <property type="protein sequence ID" value="PFG73157.1"/>
    <property type="molecule type" value="Genomic_DNA"/>
</dbReference>
<reference evidence="2 3" key="1">
    <citation type="submission" date="2017-09" db="EMBL/GenBank/DDBJ databases">
        <title>Sequencing the genomes of two abundant thermophiles in Great Basin hot springs: Thermocrinis jamiesonii and novel Chloroflexi Thermoflexus hugenholtzii.</title>
        <authorList>
            <person name="Hedlund B."/>
        </authorList>
    </citation>
    <scope>NUCLEOTIDE SEQUENCE [LARGE SCALE GENOMIC DNA]</scope>
    <source>
        <strain evidence="2 3">G233</strain>
    </source>
</reference>
<protein>
    <submittedName>
        <fullName evidence="2">Uncharacterized protein</fullName>
    </submittedName>
</protein>
<evidence type="ECO:0000313" key="2">
    <source>
        <dbReference type="EMBL" id="PFG73157.1"/>
    </source>
</evidence>
<dbReference type="AlphaFoldDB" id="A0A2A9HB12"/>
<organism evidence="2 3">
    <name type="scientific">Tepidiforma thermophila (strain KCTC 52669 / CGMCC 1.13589 / G233)</name>
    <dbReference type="NCBI Taxonomy" id="2761530"/>
    <lineage>
        <taxon>Bacteria</taxon>
        <taxon>Bacillati</taxon>
        <taxon>Chloroflexota</taxon>
        <taxon>Tepidiformia</taxon>
        <taxon>Tepidiformales</taxon>
        <taxon>Tepidiformaceae</taxon>
        <taxon>Tepidiforma</taxon>
    </lineage>
</organism>
<name>A0A2A9HB12_TEPT2</name>
<gene>
    <name evidence="2" type="ORF">A9A59_0352</name>
</gene>
<dbReference type="RefSeq" id="WP_098502631.1">
    <property type="nucleotide sequence ID" value="NZ_PDJQ01000001.1"/>
</dbReference>
<keyword evidence="1" id="KW-1133">Transmembrane helix</keyword>
<evidence type="ECO:0000256" key="1">
    <source>
        <dbReference type="SAM" id="Phobius"/>
    </source>
</evidence>
<keyword evidence="1" id="KW-0472">Membrane</keyword>
<sequence>MRFIATVVFAAILLFLVYLVVGAIADGYFGADIIPDRAVPDAWAAPDSWSEWRDIVIVLLGLFWLLAGILAVVFMAALIALVFVVRKVVRENAAPALDSLRQSLDTIRGTTEFAGETVASPIIRVYAVAKGVRAGLAAVTGLPDRIRGRRHGKKKK</sequence>
<comment type="caution">
    <text evidence="2">The sequence shown here is derived from an EMBL/GenBank/DDBJ whole genome shotgun (WGS) entry which is preliminary data.</text>
</comment>
<accession>A0A2A9HB12</accession>
<keyword evidence="1" id="KW-0812">Transmembrane</keyword>
<dbReference type="Proteomes" id="UP000223071">
    <property type="component" value="Unassembled WGS sequence"/>
</dbReference>
<proteinExistence type="predicted"/>